<protein>
    <submittedName>
        <fullName evidence="1">DUF3990 domain-containing protein</fullName>
    </submittedName>
</protein>
<name>A0A6G1Z7M8_9BACT</name>
<accession>A0A6G1Z7M8</accession>
<dbReference type="RefSeq" id="WP_010800878.1">
    <property type="nucleotide sequence ID" value="NZ_CAJSYT010000002.1"/>
</dbReference>
<dbReference type="InterPro" id="IPR025051">
    <property type="entry name" value="DUF3990"/>
</dbReference>
<comment type="caution">
    <text evidence="1">The sequence shown here is derived from an EMBL/GenBank/DDBJ whole genome shotgun (WGS) entry which is preliminary data.</text>
</comment>
<gene>
    <name evidence="1" type="ORF">GKE01_00070</name>
</gene>
<organism evidence="1">
    <name type="scientific">Parabacteroides goldsteinii</name>
    <dbReference type="NCBI Taxonomy" id="328812"/>
    <lineage>
        <taxon>Bacteria</taxon>
        <taxon>Pseudomonadati</taxon>
        <taxon>Bacteroidota</taxon>
        <taxon>Bacteroidia</taxon>
        <taxon>Bacteroidales</taxon>
        <taxon>Tannerellaceae</taxon>
        <taxon>Parabacteroides</taxon>
    </lineage>
</organism>
<sequence>MILYHGSNVIIENIDLTRSKPNKDFGKGFYLSSDEEQAFHMAALKSAILGGEPIVTRYEFDETYLHGTDLSVKIFSSYTEEWAQFVFANRNSKNGNAVFQYDIVYGPIANDKVGLQIKKLEDKSIDIQEFLHRLKYMKGITFQYYFGTEKSIHLLRRL</sequence>
<proteinExistence type="predicted"/>
<dbReference type="Pfam" id="PF13151">
    <property type="entry name" value="DUF3990"/>
    <property type="match status" value="1"/>
</dbReference>
<dbReference type="AlphaFoldDB" id="A0A6G1Z7M8"/>
<dbReference type="EMBL" id="WKLP01000001">
    <property type="protein sequence ID" value="MRY09862.1"/>
    <property type="molecule type" value="Genomic_DNA"/>
</dbReference>
<reference evidence="1" key="1">
    <citation type="journal article" date="2019" name="Nat. Med.">
        <title>A library of human gut bacterial isolates paired with longitudinal multiomics data enables mechanistic microbiome research.</title>
        <authorList>
            <person name="Poyet M."/>
            <person name="Groussin M."/>
            <person name="Gibbons S.M."/>
            <person name="Avila-Pacheco J."/>
            <person name="Jiang X."/>
            <person name="Kearney S.M."/>
            <person name="Perrotta A.R."/>
            <person name="Berdy B."/>
            <person name="Zhao S."/>
            <person name="Lieberman T.D."/>
            <person name="Swanson P.K."/>
            <person name="Smith M."/>
            <person name="Roesemann S."/>
            <person name="Alexander J.E."/>
            <person name="Rich S.A."/>
            <person name="Livny J."/>
            <person name="Vlamakis H."/>
            <person name="Clish C."/>
            <person name="Bullock K."/>
            <person name="Deik A."/>
            <person name="Scott J."/>
            <person name="Pierce K.A."/>
            <person name="Xavier R.J."/>
            <person name="Alm E.J."/>
        </authorList>
    </citation>
    <scope>NUCLEOTIDE SEQUENCE</scope>
    <source>
        <strain evidence="1">BIOML-A4</strain>
    </source>
</reference>
<evidence type="ECO:0000313" key="1">
    <source>
        <dbReference type="EMBL" id="MRY09862.1"/>
    </source>
</evidence>